<keyword evidence="3 6" id="KW-0547">Nucleotide-binding</keyword>
<dbReference type="Pfam" id="PF02540">
    <property type="entry name" value="NAD_synthase"/>
    <property type="match status" value="1"/>
</dbReference>
<dbReference type="NCBIfam" id="TIGR00552">
    <property type="entry name" value="nadE"/>
    <property type="match status" value="1"/>
</dbReference>
<accession>A0A973A8K7</accession>
<evidence type="ECO:0000256" key="5">
    <source>
        <dbReference type="ARBA" id="ARBA00023027"/>
    </source>
</evidence>
<evidence type="ECO:0000256" key="2">
    <source>
        <dbReference type="ARBA" id="ARBA00022598"/>
    </source>
</evidence>
<dbReference type="GO" id="GO:0005524">
    <property type="term" value="F:ATP binding"/>
    <property type="evidence" value="ECO:0007669"/>
    <property type="project" value="UniProtKB-KW"/>
</dbReference>
<dbReference type="GO" id="GO:0003952">
    <property type="term" value="F:NAD+ synthase (glutamine-hydrolyzing) activity"/>
    <property type="evidence" value="ECO:0007669"/>
    <property type="project" value="InterPro"/>
</dbReference>
<dbReference type="InterPro" id="IPR003694">
    <property type="entry name" value="NAD_synthase"/>
</dbReference>
<sequence>AYGAMPLSTGNKTESACGYYTHFDMNFSYAPIKDLYKYQVMEIARNAAEIPDNIWQKPPSAELAHGQVDEESLLSYAILDPIVRAYVEDYISTFARFDRWVGQRIAESDAISLDVDMLRRWFDSAAAPFEFERIIRLIGRMEFKRRQTCPGTKVSKVAFGIGRRIPIVEKWS</sequence>
<feature type="domain" description="NAD/GMP synthase" evidence="8">
    <location>
        <begin position="6"/>
        <end position="89"/>
    </location>
</feature>
<comment type="pathway">
    <text evidence="1">Cofactor biosynthesis; NAD(+) biosynthesis.</text>
</comment>
<dbReference type="Gene3D" id="3.40.50.620">
    <property type="entry name" value="HUPs"/>
    <property type="match status" value="1"/>
</dbReference>
<organism evidence="9 10">
    <name type="scientific">SAR86 cluster bacterium</name>
    <dbReference type="NCBI Taxonomy" id="2030880"/>
    <lineage>
        <taxon>Bacteria</taxon>
        <taxon>Pseudomonadati</taxon>
        <taxon>Pseudomonadota</taxon>
        <taxon>Gammaproteobacteria</taxon>
        <taxon>SAR86 cluster</taxon>
    </lineage>
</organism>
<gene>
    <name evidence="9" type="primary">nadE</name>
    <name evidence="9" type="ORF">HQ497_03965</name>
</gene>
<evidence type="ECO:0000259" key="8">
    <source>
        <dbReference type="Pfam" id="PF02540"/>
    </source>
</evidence>
<comment type="caution">
    <text evidence="9">The sequence shown here is derived from an EMBL/GenBank/DDBJ whole genome shotgun (WGS) entry which is preliminary data.</text>
</comment>
<dbReference type="GO" id="GO:0009435">
    <property type="term" value="P:NAD+ biosynthetic process"/>
    <property type="evidence" value="ECO:0007669"/>
    <property type="project" value="InterPro"/>
</dbReference>
<evidence type="ECO:0000256" key="4">
    <source>
        <dbReference type="ARBA" id="ARBA00022840"/>
    </source>
</evidence>
<reference evidence="9" key="1">
    <citation type="submission" date="2020-05" db="EMBL/GenBank/DDBJ databases">
        <title>Sulfur intermediates as new biogeochemical hubs in an aquatic model microbial ecosystem.</title>
        <authorList>
            <person name="Vigneron A."/>
        </authorList>
    </citation>
    <scope>NUCLEOTIDE SEQUENCE</scope>
    <source>
        <strain evidence="9">Bin.250</strain>
    </source>
</reference>
<evidence type="ECO:0000313" key="9">
    <source>
        <dbReference type="EMBL" id="NQV64502.1"/>
    </source>
</evidence>
<dbReference type="PANTHER" id="PTHR23090:SF9">
    <property type="entry name" value="GLUTAMINE-DEPENDENT NAD(+) SYNTHETASE"/>
    <property type="match status" value="1"/>
</dbReference>
<comment type="catalytic activity">
    <reaction evidence="7">
        <text>deamido-NAD(+) + NH4(+) + ATP = AMP + diphosphate + NAD(+) + H(+)</text>
        <dbReference type="Rhea" id="RHEA:21188"/>
        <dbReference type="ChEBI" id="CHEBI:15378"/>
        <dbReference type="ChEBI" id="CHEBI:28938"/>
        <dbReference type="ChEBI" id="CHEBI:30616"/>
        <dbReference type="ChEBI" id="CHEBI:33019"/>
        <dbReference type="ChEBI" id="CHEBI:57540"/>
        <dbReference type="ChEBI" id="CHEBI:58437"/>
        <dbReference type="ChEBI" id="CHEBI:456215"/>
        <dbReference type="EC" id="6.3.1.5"/>
    </reaction>
</comment>
<evidence type="ECO:0000256" key="6">
    <source>
        <dbReference type="RuleBase" id="RU003811"/>
    </source>
</evidence>
<proteinExistence type="inferred from homology"/>
<dbReference type="AlphaFoldDB" id="A0A973A8K7"/>
<keyword evidence="2 6" id="KW-0436">Ligase</keyword>
<protein>
    <recommendedName>
        <fullName evidence="7">NH(3)-dependent NAD(+) synthetase</fullName>
        <ecNumber evidence="7">6.3.1.5</ecNumber>
    </recommendedName>
</protein>
<dbReference type="InterPro" id="IPR022310">
    <property type="entry name" value="NAD/GMP_synthase"/>
</dbReference>
<keyword evidence="4 6" id="KW-0067">ATP-binding</keyword>
<evidence type="ECO:0000256" key="7">
    <source>
        <dbReference type="RuleBase" id="RU003812"/>
    </source>
</evidence>
<dbReference type="GO" id="GO:0004359">
    <property type="term" value="F:glutaminase activity"/>
    <property type="evidence" value="ECO:0007669"/>
    <property type="project" value="InterPro"/>
</dbReference>
<dbReference type="SUPFAM" id="SSF52402">
    <property type="entry name" value="Adenine nucleotide alpha hydrolases-like"/>
    <property type="match status" value="1"/>
</dbReference>
<dbReference type="InterPro" id="IPR014729">
    <property type="entry name" value="Rossmann-like_a/b/a_fold"/>
</dbReference>
<name>A0A973A8K7_9GAMM</name>
<evidence type="ECO:0000256" key="1">
    <source>
        <dbReference type="ARBA" id="ARBA00004790"/>
    </source>
</evidence>
<evidence type="ECO:0000256" key="3">
    <source>
        <dbReference type="ARBA" id="ARBA00022741"/>
    </source>
</evidence>
<dbReference type="GO" id="GO:0008795">
    <property type="term" value="F:NAD+ synthase activity"/>
    <property type="evidence" value="ECO:0007669"/>
    <property type="project" value="UniProtKB-EC"/>
</dbReference>
<dbReference type="GO" id="GO:0005737">
    <property type="term" value="C:cytoplasm"/>
    <property type="evidence" value="ECO:0007669"/>
    <property type="project" value="InterPro"/>
</dbReference>
<dbReference type="Proteomes" id="UP000754644">
    <property type="component" value="Unassembled WGS sequence"/>
</dbReference>
<dbReference type="CDD" id="cd00553">
    <property type="entry name" value="NAD_synthase"/>
    <property type="match status" value="1"/>
</dbReference>
<dbReference type="EMBL" id="JABMOJ010000141">
    <property type="protein sequence ID" value="NQV64502.1"/>
    <property type="molecule type" value="Genomic_DNA"/>
</dbReference>
<comment type="similarity">
    <text evidence="6">Belongs to the NAD synthetase family.</text>
</comment>
<feature type="non-terminal residue" evidence="9">
    <location>
        <position position="1"/>
    </location>
</feature>
<dbReference type="PANTHER" id="PTHR23090">
    <property type="entry name" value="NH 3 /GLUTAMINE-DEPENDENT NAD + SYNTHETASE"/>
    <property type="match status" value="1"/>
</dbReference>
<dbReference type="EC" id="6.3.1.5" evidence="7"/>
<evidence type="ECO:0000313" key="10">
    <source>
        <dbReference type="Proteomes" id="UP000754644"/>
    </source>
</evidence>
<keyword evidence="5 6" id="KW-0520">NAD</keyword>